<dbReference type="RefSeq" id="WP_013766497.1">
    <property type="nucleotide sequence ID" value="NC_015510.1"/>
</dbReference>
<dbReference type="AlphaFoldDB" id="F4L704"/>
<proteinExistence type="predicted"/>
<reference key="2">
    <citation type="submission" date="2011-04" db="EMBL/GenBank/DDBJ databases">
        <title>Complete sequence of chromosome of Haliscomenobacter hydrossis DSM 1100.</title>
        <authorList>
            <consortium name="US DOE Joint Genome Institute (JGI-PGF)"/>
            <person name="Lucas S."/>
            <person name="Han J."/>
            <person name="Lapidus A."/>
            <person name="Bruce D."/>
            <person name="Goodwin L."/>
            <person name="Pitluck S."/>
            <person name="Peters L."/>
            <person name="Kyrpides N."/>
            <person name="Mavromatis K."/>
            <person name="Ivanova N."/>
            <person name="Ovchinnikova G."/>
            <person name="Pagani I."/>
            <person name="Daligault H."/>
            <person name="Detter J.C."/>
            <person name="Han C."/>
            <person name="Land M."/>
            <person name="Hauser L."/>
            <person name="Markowitz V."/>
            <person name="Cheng J.-F."/>
            <person name="Hugenholtz P."/>
            <person name="Woyke T."/>
            <person name="Wu D."/>
            <person name="Verbarg S."/>
            <person name="Frueling A."/>
            <person name="Brambilla E."/>
            <person name="Klenk H.-P."/>
            <person name="Eisen J.A."/>
        </authorList>
    </citation>
    <scope>NUCLEOTIDE SEQUENCE</scope>
    <source>
        <strain>DSM 1100</strain>
    </source>
</reference>
<dbReference type="Pfam" id="PF10387">
    <property type="entry name" value="DUF2442"/>
    <property type="match status" value="1"/>
</dbReference>
<dbReference type="OrthoDB" id="9807561at2"/>
<dbReference type="EMBL" id="CP002691">
    <property type="protein sequence ID" value="AEE51959.1"/>
    <property type="molecule type" value="Genomic_DNA"/>
</dbReference>
<dbReference type="Proteomes" id="UP000008461">
    <property type="component" value="Chromosome"/>
</dbReference>
<dbReference type="STRING" id="760192.Halhy_4113"/>
<protein>
    <recommendedName>
        <fullName evidence="3">DUF2442 domain-containing protein</fullName>
    </recommendedName>
</protein>
<evidence type="ECO:0000313" key="1">
    <source>
        <dbReference type="EMBL" id="AEE51959.1"/>
    </source>
</evidence>
<dbReference type="HOGENOM" id="CLU_177114_1_0_10"/>
<gene>
    <name evidence="1" type="ordered locus">Halhy_4113</name>
</gene>
<evidence type="ECO:0008006" key="3">
    <source>
        <dbReference type="Google" id="ProtNLM"/>
    </source>
</evidence>
<name>F4L704_HALH1</name>
<dbReference type="InterPro" id="IPR018841">
    <property type="entry name" value="DUF2442"/>
</dbReference>
<accession>F4L704</accession>
<sequence length="90" mass="10274">MSSLAEYKTIKATQVRIAAERFYVLLDDGRELGIPYDWYWRLAEATPEQLNNWRLIAGGQGISWEDLDEDLSVLGLLEGRKGVKREIMSG</sequence>
<dbReference type="KEGG" id="hhy:Halhy_4113"/>
<dbReference type="Gene3D" id="3.30.2020.40">
    <property type="entry name" value="Uncharacterised protein PF10387, DUF2442"/>
    <property type="match status" value="1"/>
</dbReference>
<evidence type="ECO:0000313" key="2">
    <source>
        <dbReference type="Proteomes" id="UP000008461"/>
    </source>
</evidence>
<organism evidence="1 2">
    <name type="scientific">Haliscomenobacter hydrossis (strain ATCC 27775 / DSM 1100 / LMG 10767 / O)</name>
    <dbReference type="NCBI Taxonomy" id="760192"/>
    <lineage>
        <taxon>Bacteria</taxon>
        <taxon>Pseudomonadati</taxon>
        <taxon>Bacteroidota</taxon>
        <taxon>Saprospiria</taxon>
        <taxon>Saprospirales</taxon>
        <taxon>Haliscomenobacteraceae</taxon>
        <taxon>Haliscomenobacter</taxon>
    </lineage>
</organism>
<reference evidence="1 2" key="1">
    <citation type="journal article" date="2011" name="Stand. Genomic Sci.">
        <title>Complete genome sequence of Haliscomenobacter hydrossis type strain (O).</title>
        <authorList>
            <consortium name="US DOE Joint Genome Institute (JGI-PGF)"/>
            <person name="Daligault H."/>
            <person name="Lapidus A."/>
            <person name="Zeytun A."/>
            <person name="Nolan M."/>
            <person name="Lucas S."/>
            <person name="Del Rio T.G."/>
            <person name="Tice H."/>
            <person name="Cheng J.F."/>
            <person name="Tapia R."/>
            <person name="Han C."/>
            <person name="Goodwin L."/>
            <person name="Pitluck S."/>
            <person name="Liolios K."/>
            <person name="Pagani I."/>
            <person name="Ivanova N."/>
            <person name="Huntemann M."/>
            <person name="Mavromatis K."/>
            <person name="Mikhailova N."/>
            <person name="Pati A."/>
            <person name="Chen A."/>
            <person name="Palaniappan K."/>
            <person name="Land M."/>
            <person name="Hauser L."/>
            <person name="Brambilla E.M."/>
            <person name="Rohde M."/>
            <person name="Verbarg S."/>
            <person name="Goker M."/>
            <person name="Bristow J."/>
            <person name="Eisen J.A."/>
            <person name="Markowitz V."/>
            <person name="Hugenholtz P."/>
            <person name="Kyrpides N.C."/>
            <person name="Klenk H.P."/>
            <person name="Woyke T."/>
        </authorList>
    </citation>
    <scope>NUCLEOTIDE SEQUENCE [LARGE SCALE GENOMIC DNA]</scope>
    <source>
        <strain evidence="2">ATCC 27775 / DSM 1100 / LMG 10767 / O</strain>
    </source>
</reference>
<keyword evidence="2" id="KW-1185">Reference proteome</keyword>